<keyword evidence="1" id="KW-0812">Transmembrane</keyword>
<protein>
    <submittedName>
        <fullName evidence="2">Uncharacterized protein</fullName>
    </submittedName>
</protein>
<dbReference type="AlphaFoldDB" id="A0A4P6P7E1"/>
<proteinExistence type="predicted"/>
<dbReference type="Proteomes" id="UP000290244">
    <property type="component" value="Chromosome"/>
</dbReference>
<reference evidence="2 3" key="1">
    <citation type="submission" date="2018-12" db="EMBL/GenBank/DDBJ databases">
        <title>Complete genome of Litorilituus sediminis.</title>
        <authorList>
            <person name="Liu A."/>
            <person name="Rong J."/>
        </authorList>
    </citation>
    <scope>NUCLEOTIDE SEQUENCE [LARGE SCALE GENOMIC DNA]</scope>
    <source>
        <strain evidence="2 3">JCM 17549</strain>
    </source>
</reference>
<keyword evidence="3" id="KW-1185">Reference proteome</keyword>
<keyword evidence="1" id="KW-0472">Membrane</keyword>
<organism evidence="2 3">
    <name type="scientific">Litorilituus sediminis</name>
    <dbReference type="NCBI Taxonomy" id="718192"/>
    <lineage>
        <taxon>Bacteria</taxon>
        <taxon>Pseudomonadati</taxon>
        <taxon>Pseudomonadota</taxon>
        <taxon>Gammaproteobacteria</taxon>
        <taxon>Alteromonadales</taxon>
        <taxon>Colwelliaceae</taxon>
        <taxon>Litorilituus</taxon>
    </lineage>
</organism>
<accession>A0A4P6P7E1</accession>
<dbReference type="EMBL" id="CP034759">
    <property type="protein sequence ID" value="QBG36129.1"/>
    <property type="molecule type" value="Genomic_DNA"/>
</dbReference>
<dbReference type="OrthoDB" id="6331272at2"/>
<evidence type="ECO:0000313" key="3">
    <source>
        <dbReference type="Proteomes" id="UP000290244"/>
    </source>
</evidence>
<gene>
    <name evidence="2" type="ORF">EMK97_10605</name>
</gene>
<feature type="transmembrane region" description="Helical" evidence="1">
    <location>
        <begin position="40"/>
        <end position="62"/>
    </location>
</feature>
<name>A0A4P6P7E1_9GAMM</name>
<sequence length="198" mass="23316">MFKEDEKVHTLTSSGATNFRSSKLDFTRNKIRVISTWQRFLFEAWFHLLNCIFFVFISSIILEDTSNYNPYEEIFWIFVFCLFFSTLVRLGLGLRSKVKYFDLEKGTFCVANSFKKYPTVPIADIDRLYMIRFYHSTSNNSYNGYEFTLKTKSGDIYLLMCHSDGYAMKNEIKKLASVLAVPYEILRADEIYQEAIKD</sequence>
<evidence type="ECO:0000256" key="1">
    <source>
        <dbReference type="SAM" id="Phobius"/>
    </source>
</evidence>
<dbReference type="KEGG" id="lsd:EMK97_10605"/>
<feature type="transmembrane region" description="Helical" evidence="1">
    <location>
        <begin position="74"/>
        <end position="92"/>
    </location>
</feature>
<dbReference type="RefSeq" id="WP_130601982.1">
    <property type="nucleotide sequence ID" value="NZ_CP034759.1"/>
</dbReference>
<keyword evidence="1" id="KW-1133">Transmembrane helix</keyword>
<evidence type="ECO:0000313" key="2">
    <source>
        <dbReference type="EMBL" id="QBG36129.1"/>
    </source>
</evidence>